<evidence type="ECO:0000313" key="5">
    <source>
        <dbReference type="EMBL" id="KAL2496210.1"/>
    </source>
</evidence>
<proteinExistence type="inferred from homology"/>
<evidence type="ECO:0000313" key="6">
    <source>
        <dbReference type="Proteomes" id="UP001604277"/>
    </source>
</evidence>
<feature type="domain" description="Serine-threonine/tyrosine-protein kinase catalytic" evidence="4">
    <location>
        <begin position="1"/>
        <end position="33"/>
    </location>
</feature>
<comment type="similarity">
    <text evidence="1">Belongs to the universal ribosomal protein uL1 family.</text>
</comment>
<evidence type="ECO:0000256" key="1">
    <source>
        <dbReference type="ARBA" id="ARBA00010531"/>
    </source>
</evidence>
<evidence type="ECO:0000259" key="4">
    <source>
        <dbReference type="Pfam" id="PF07714"/>
    </source>
</evidence>
<sequence>MAPEYLENELITPKLDVYAFGILILEILTGKEAAALKNSHIRLSYGCLMVVEQLDTPGCRVARQLHGCRATSTTMVAEMHGGSTIYYQTNHTRSKRFLEIQRLREIKKEYNLKTAISRLKQSASTKFVETVEAHFRLNIDPKYNDQQLRATVSVLDVIQP</sequence>
<protein>
    <submittedName>
        <fullName evidence="5">Ribosomal protein</fullName>
    </submittedName>
</protein>
<dbReference type="AlphaFoldDB" id="A0ABD1S654"/>
<dbReference type="Proteomes" id="UP001604277">
    <property type="component" value="Unassembled WGS sequence"/>
</dbReference>
<reference evidence="6" key="1">
    <citation type="submission" date="2024-07" db="EMBL/GenBank/DDBJ databases">
        <title>Two chromosome-level genome assemblies of Korean endemic species Abeliophyllum distichum and Forsythia ovata (Oleaceae).</title>
        <authorList>
            <person name="Jang H."/>
        </authorList>
    </citation>
    <scope>NUCLEOTIDE SEQUENCE [LARGE SCALE GENOMIC DNA]</scope>
</reference>
<dbReference type="Gene3D" id="1.10.510.10">
    <property type="entry name" value="Transferase(Phosphotransferase) domain 1"/>
    <property type="match status" value="1"/>
</dbReference>
<evidence type="ECO:0000256" key="2">
    <source>
        <dbReference type="ARBA" id="ARBA00022980"/>
    </source>
</evidence>
<dbReference type="SUPFAM" id="SSF56112">
    <property type="entry name" value="Protein kinase-like (PK-like)"/>
    <property type="match status" value="1"/>
</dbReference>
<dbReference type="EMBL" id="JBFOLJ010000011">
    <property type="protein sequence ID" value="KAL2496210.1"/>
    <property type="molecule type" value="Genomic_DNA"/>
</dbReference>
<comment type="caution">
    <text evidence="5">The sequence shown here is derived from an EMBL/GenBank/DDBJ whole genome shotgun (WGS) entry which is preliminary data.</text>
</comment>
<dbReference type="Pfam" id="PF07714">
    <property type="entry name" value="PK_Tyr_Ser-Thr"/>
    <property type="match status" value="1"/>
</dbReference>
<organism evidence="5 6">
    <name type="scientific">Forsythia ovata</name>
    <dbReference type="NCBI Taxonomy" id="205694"/>
    <lineage>
        <taxon>Eukaryota</taxon>
        <taxon>Viridiplantae</taxon>
        <taxon>Streptophyta</taxon>
        <taxon>Embryophyta</taxon>
        <taxon>Tracheophyta</taxon>
        <taxon>Spermatophyta</taxon>
        <taxon>Magnoliopsida</taxon>
        <taxon>eudicotyledons</taxon>
        <taxon>Gunneridae</taxon>
        <taxon>Pentapetalae</taxon>
        <taxon>asterids</taxon>
        <taxon>lamiids</taxon>
        <taxon>Lamiales</taxon>
        <taxon>Oleaceae</taxon>
        <taxon>Forsythieae</taxon>
        <taxon>Forsythia</taxon>
    </lineage>
</organism>
<dbReference type="InterPro" id="IPR001245">
    <property type="entry name" value="Ser-Thr/Tyr_kinase_cat_dom"/>
</dbReference>
<dbReference type="GO" id="GO:1990904">
    <property type="term" value="C:ribonucleoprotein complex"/>
    <property type="evidence" value="ECO:0007669"/>
    <property type="project" value="UniProtKB-KW"/>
</dbReference>
<dbReference type="GO" id="GO:0005840">
    <property type="term" value="C:ribosome"/>
    <property type="evidence" value="ECO:0007669"/>
    <property type="project" value="UniProtKB-KW"/>
</dbReference>
<dbReference type="InterPro" id="IPR011009">
    <property type="entry name" value="Kinase-like_dom_sf"/>
</dbReference>
<name>A0ABD1S654_9LAMI</name>
<dbReference type="InterPro" id="IPR023674">
    <property type="entry name" value="Ribosomal_uL1-like"/>
</dbReference>
<dbReference type="PANTHER" id="PTHR36427">
    <property type="entry name" value="54S RIBOSOMAL PROTEIN L1, MITOCHONDRIAL"/>
    <property type="match status" value="1"/>
</dbReference>
<accession>A0ABD1S654</accession>
<dbReference type="SUPFAM" id="SSF56808">
    <property type="entry name" value="Ribosomal protein L1"/>
    <property type="match status" value="1"/>
</dbReference>
<dbReference type="PANTHER" id="PTHR36427:SF3">
    <property type="entry name" value="LARGE RIBOSOMAL SUBUNIT PROTEIN UL1M"/>
    <property type="match status" value="1"/>
</dbReference>
<dbReference type="Gene3D" id="3.30.190.20">
    <property type="match status" value="1"/>
</dbReference>
<evidence type="ECO:0000256" key="3">
    <source>
        <dbReference type="ARBA" id="ARBA00023274"/>
    </source>
</evidence>
<gene>
    <name evidence="5" type="ORF">Fot_39967</name>
</gene>
<keyword evidence="6" id="KW-1185">Reference proteome</keyword>
<keyword evidence="3" id="KW-0687">Ribonucleoprotein</keyword>
<keyword evidence="2 5" id="KW-0689">Ribosomal protein</keyword>